<dbReference type="STRING" id="307972.A0A2G8K7R9"/>
<keyword evidence="5" id="KW-1133">Transmembrane helix</keyword>
<accession>A0A2G8K7R9</accession>
<comment type="subcellular location">
    <subcellularLocation>
        <location evidence="1">Endomembrane system</location>
    </subcellularLocation>
</comment>
<evidence type="ECO:0000256" key="1">
    <source>
        <dbReference type="ARBA" id="ARBA00004308"/>
    </source>
</evidence>
<name>A0A2G8K7R9_STIJA</name>
<feature type="domain" description="MRH" evidence="8">
    <location>
        <begin position="292"/>
        <end position="440"/>
    </location>
</feature>
<dbReference type="GO" id="GO:0038023">
    <property type="term" value="F:signaling receptor activity"/>
    <property type="evidence" value="ECO:0007669"/>
    <property type="project" value="InterPro"/>
</dbReference>
<dbReference type="GO" id="GO:0005802">
    <property type="term" value="C:trans-Golgi network"/>
    <property type="evidence" value="ECO:0007669"/>
    <property type="project" value="TreeGrafter"/>
</dbReference>
<keyword evidence="6" id="KW-0472">Membrane</keyword>
<feature type="domain" description="MRH" evidence="8">
    <location>
        <begin position="6"/>
        <end position="135"/>
    </location>
</feature>
<dbReference type="PANTHER" id="PTHR15071">
    <property type="entry name" value="MANNOSE-6-PHOSPHATE RECEPTOR FAMILY MEMBER"/>
    <property type="match status" value="1"/>
</dbReference>
<organism evidence="9 10">
    <name type="scientific">Stichopus japonicus</name>
    <name type="common">Sea cucumber</name>
    <dbReference type="NCBI Taxonomy" id="307972"/>
    <lineage>
        <taxon>Eukaryota</taxon>
        <taxon>Metazoa</taxon>
        <taxon>Echinodermata</taxon>
        <taxon>Eleutherozoa</taxon>
        <taxon>Echinozoa</taxon>
        <taxon>Holothuroidea</taxon>
        <taxon>Aspidochirotacea</taxon>
        <taxon>Aspidochirotida</taxon>
        <taxon>Stichopodidae</taxon>
        <taxon>Apostichopus</taxon>
    </lineage>
</organism>
<evidence type="ECO:0000313" key="10">
    <source>
        <dbReference type="Proteomes" id="UP000230750"/>
    </source>
</evidence>
<evidence type="ECO:0000313" key="9">
    <source>
        <dbReference type="EMBL" id="PIK43989.1"/>
    </source>
</evidence>
<evidence type="ECO:0000256" key="2">
    <source>
        <dbReference type="ARBA" id="ARBA00022448"/>
    </source>
</evidence>
<dbReference type="Pfam" id="PF00878">
    <property type="entry name" value="CIMR"/>
    <property type="match status" value="6"/>
</dbReference>
<feature type="domain" description="MRH" evidence="8">
    <location>
        <begin position="142"/>
        <end position="285"/>
    </location>
</feature>
<dbReference type="GO" id="GO:0000139">
    <property type="term" value="C:Golgi membrane"/>
    <property type="evidence" value="ECO:0007669"/>
    <property type="project" value="UniProtKB-SubCell"/>
</dbReference>
<dbReference type="PANTHER" id="PTHR15071:SF0">
    <property type="entry name" value="MANNOSE 6-PHOSPHATE RECEPTOR-LIKE PROTEIN 1"/>
    <property type="match status" value="1"/>
</dbReference>
<dbReference type="InterPro" id="IPR000479">
    <property type="entry name" value="CIMR_rpt"/>
</dbReference>
<comment type="caution">
    <text evidence="9">The sequence shown here is derived from an EMBL/GenBank/DDBJ whole genome shotgun (WGS) entry which is preliminary data.</text>
</comment>
<dbReference type="FunFam" id="2.70.130.10:FF:000011">
    <property type="entry name" value="Insulin-like growth factor 2 receptor"/>
    <property type="match status" value="1"/>
</dbReference>
<keyword evidence="2" id="KW-0813">Transport</keyword>
<dbReference type="EMBL" id="MRZV01000810">
    <property type="protein sequence ID" value="PIK43989.1"/>
    <property type="molecule type" value="Genomic_DNA"/>
</dbReference>
<evidence type="ECO:0000256" key="6">
    <source>
        <dbReference type="ARBA" id="ARBA00023136"/>
    </source>
</evidence>
<feature type="domain" description="MRH" evidence="8">
    <location>
        <begin position="445"/>
        <end position="607"/>
    </location>
</feature>
<dbReference type="PROSITE" id="PS51914">
    <property type="entry name" value="MRH"/>
    <property type="match status" value="6"/>
</dbReference>
<feature type="domain" description="MRH" evidence="8">
    <location>
        <begin position="761"/>
        <end position="912"/>
    </location>
</feature>
<dbReference type="Proteomes" id="UP000230750">
    <property type="component" value="Unassembled WGS sequence"/>
</dbReference>
<dbReference type="SMART" id="SM01404">
    <property type="entry name" value="CIMR"/>
    <property type="match status" value="6"/>
</dbReference>
<keyword evidence="10" id="KW-1185">Reference proteome</keyword>
<sequence length="1070" mass="117446">MHIDHLYCTCTGSSSRINPVLNPWKSVANVSGVLGIFSFNLCGSDPECDGSSICWKNGSESINIANPLSTLSPVLNEQTGGFSINFTGVACETGSDSWSTTIQFKCGVSLGSPEFLSKSGCALAFEWHTSLVCTSQLAKREVPCYVIDGNNHKRDLSPLIKQTGGYLVDSDGDRDIYINVCRDITPATATAGCPTNSSGCLIKDGNNVNTGEANARLTIEGDQLKLMYSTAVLSSGCNGYNPRTKITFVCPREEGRFGGSKDPVLLTDTNCHFDIEWQTEYACEVDMYTSNGDCRFTYDNDGIDIDLRPLKGITTAFEASTSATDEFKYYIAVCSSLQDHNFDCGDADKSAVCQEEKGADNPIASRHSTGTSDQFSLRYADGEVTLVYGGGGVCHHNGFQRTSVISFKCNKTAGNGQPKFTSEVHCMYFFEWETEHTCLEHSTDTTCRVNHGRQRFDLSSLVRERGSNWVALNGIHDHENNDDGIYYINICANLLQEDVKTTDCPPGSSACFVDHQGSATSLGQFKESPVYDEGEIVLTYVDGETSGSCTKKTIIRFICAPVCLISEDESPAFYLYRQVTWRVPRLCSKLHSCEYEFEWRTAAACPLGKRTGENCQVFDEDAGFTFDLSPLSKSGANQYKVTYQDYDYFLNVCAKVEGTQCDELDIPNPGACQVKKDGTNHYTLGQANSTLEYFDGILKLSYMMGSEYNSNDNREIHRQADIIFLCDINAEGEGSIEFVAEADYVYTFKWSTKYACPQPPVECIVMDEATHRQYDLSSLSKALDEDNWSYVDSRDATSKHKYYINVCRPVNPNPLCGPFAAACQTNFDGEQEIAGIKNLGVASSAPTVESEGNLLMRYVNGSTCSAGGKLIETRIHFRCRPGELASSPYLLEVLDDGCVYSFLWETEAACPILTSKGTECTVEDKNSGYLFNLNSLKSDNHYEPRKKVADLPSTRINVCGGIASNICPAINGKPAGACVQDGGNWVSLGYASTNLTYSDDGLLTLTYYGSEIDGKGLSVMKTFTPEVTRKTAIRSVFLRQSGSRFSSLCVCAKVEGWRSSSSNEWVGMEQ</sequence>
<evidence type="ECO:0000256" key="5">
    <source>
        <dbReference type="ARBA" id="ARBA00022989"/>
    </source>
</evidence>
<reference evidence="9 10" key="1">
    <citation type="journal article" date="2017" name="PLoS Biol.">
        <title>The sea cucumber genome provides insights into morphological evolution and visceral regeneration.</title>
        <authorList>
            <person name="Zhang X."/>
            <person name="Sun L."/>
            <person name="Yuan J."/>
            <person name="Sun Y."/>
            <person name="Gao Y."/>
            <person name="Zhang L."/>
            <person name="Li S."/>
            <person name="Dai H."/>
            <person name="Hamel J.F."/>
            <person name="Liu C."/>
            <person name="Yu Y."/>
            <person name="Liu S."/>
            <person name="Lin W."/>
            <person name="Guo K."/>
            <person name="Jin S."/>
            <person name="Xu P."/>
            <person name="Storey K.B."/>
            <person name="Huan P."/>
            <person name="Zhang T."/>
            <person name="Zhou Y."/>
            <person name="Zhang J."/>
            <person name="Lin C."/>
            <person name="Li X."/>
            <person name="Xing L."/>
            <person name="Huo D."/>
            <person name="Sun M."/>
            <person name="Wang L."/>
            <person name="Mercier A."/>
            <person name="Li F."/>
            <person name="Yang H."/>
            <person name="Xiang J."/>
        </authorList>
    </citation>
    <scope>NUCLEOTIDE SEQUENCE [LARGE SCALE GENOMIC DNA]</scope>
    <source>
        <strain evidence="9">Shaxun</strain>
        <tissue evidence="9">Muscle</tissue>
    </source>
</reference>
<gene>
    <name evidence="9" type="ORF">BSL78_19167</name>
</gene>
<dbReference type="GO" id="GO:0010008">
    <property type="term" value="C:endosome membrane"/>
    <property type="evidence" value="ECO:0007669"/>
    <property type="project" value="UniProtKB-SubCell"/>
</dbReference>
<keyword evidence="3" id="KW-0812">Transmembrane</keyword>
<dbReference type="InterPro" id="IPR009011">
    <property type="entry name" value="Man6P_isomerase_rcpt-bd_dom_sf"/>
</dbReference>
<keyword evidence="4" id="KW-0732">Signal</keyword>
<dbReference type="SUPFAM" id="SSF50911">
    <property type="entry name" value="Mannose 6-phosphate receptor domain"/>
    <property type="match status" value="7"/>
</dbReference>
<keyword evidence="9" id="KW-0675">Receptor</keyword>
<protein>
    <submittedName>
        <fullName evidence="9">Putative cation-independent mannose-6-phosphate receptor-like</fullName>
    </submittedName>
</protein>
<evidence type="ECO:0000259" key="8">
    <source>
        <dbReference type="PROSITE" id="PS51914"/>
    </source>
</evidence>
<keyword evidence="7" id="KW-1015">Disulfide bond</keyword>
<dbReference type="GO" id="GO:0007041">
    <property type="term" value="P:lysosomal transport"/>
    <property type="evidence" value="ECO:0007669"/>
    <property type="project" value="InterPro"/>
</dbReference>
<proteinExistence type="predicted"/>
<dbReference type="AlphaFoldDB" id="A0A2G8K7R9"/>
<feature type="domain" description="MRH" evidence="8">
    <location>
        <begin position="613"/>
        <end position="758"/>
    </location>
</feature>
<evidence type="ECO:0000256" key="3">
    <source>
        <dbReference type="ARBA" id="ARBA00022692"/>
    </source>
</evidence>
<dbReference type="Gene3D" id="2.70.130.10">
    <property type="entry name" value="Mannose-6-phosphate receptor binding domain"/>
    <property type="match status" value="7"/>
</dbReference>
<evidence type="ECO:0000256" key="7">
    <source>
        <dbReference type="ARBA" id="ARBA00023157"/>
    </source>
</evidence>
<evidence type="ECO:0000256" key="4">
    <source>
        <dbReference type="ARBA" id="ARBA00022729"/>
    </source>
</evidence>
<dbReference type="GO" id="GO:0005537">
    <property type="term" value="F:D-mannose binding"/>
    <property type="evidence" value="ECO:0007669"/>
    <property type="project" value="InterPro"/>
</dbReference>
<dbReference type="FunFam" id="2.70.130.10:FF:000016">
    <property type="entry name" value="Insulin-like growth factor 2 receptor"/>
    <property type="match status" value="2"/>
</dbReference>
<dbReference type="OrthoDB" id="4504960at2759"/>
<dbReference type="InterPro" id="IPR044865">
    <property type="entry name" value="MRH_dom"/>
</dbReference>